<feature type="region of interest" description="Disordered" evidence="1">
    <location>
        <begin position="81"/>
        <end position="110"/>
    </location>
</feature>
<dbReference type="KEGG" id="hoh:Hoch_5469"/>
<reference evidence="3 4" key="1">
    <citation type="journal article" date="2010" name="Stand. Genomic Sci.">
        <title>Complete genome sequence of Haliangium ochraceum type strain (SMP-2).</title>
        <authorList>
            <consortium name="US DOE Joint Genome Institute (JGI-PGF)"/>
            <person name="Ivanova N."/>
            <person name="Daum C."/>
            <person name="Lang E."/>
            <person name="Abt B."/>
            <person name="Kopitz M."/>
            <person name="Saunders E."/>
            <person name="Lapidus A."/>
            <person name="Lucas S."/>
            <person name="Glavina Del Rio T."/>
            <person name="Nolan M."/>
            <person name="Tice H."/>
            <person name="Copeland A."/>
            <person name="Cheng J.F."/>
            <person name="Chen F."/>
            <person name="Bruce D."/>
            <person name="Goodwin L."/>
            <person name="Pitluck S."/>
            <person name="Mavromatis K."/>
            <person name="Pati A."/>
            <person name="Mikhailova N."/>
            <person name="Chen A."/>
            <person name="Palaniappan K."/>
            <person name="Land M."/>
            <person name="Hauser L."/>
            <person name="Chang Y.J."/>
            <person name="Jeffries C.D."/>
            <person name="Detter J.C."/>
            <person name="Brettin T."/>
            <person name="Rohde M."/>
            <person name="Goker M."/>
            <person name="Bristow J."/>
            <person name="Markowitz V."/>
            <person name="Eisen J.A."/>
            <person name="Hugenholtz P."/>
            <person name="Kyrpides N.C."/>
            <person name="Klenk H.P."/>
        </authorList>
    </citation>
    <scope>NUCLEOTIDE SEQUENCE [LARGE SCALE GENOMIC DNA]</scope>
    <source>
        <strain evidence="4">DSM 14365 / CIP 107738 / JCM 11303 / AJ 13395 / SMP-2</strain>
    </source>
</reference>
<evidence type="ECO:0000256" key="1">
    <source>
        <dbReference type="SAM" id="MobiDB-lite"/>
    </source>
</evidence>
<keyword evidence="2" id="KW-0812">Transmembrane</keyword>
<keyword evidence="4" id="KW-1185">Reference proteome</keyword>
<proteinExistence type="predicted"/>
<feature type="transmembrane region" description="Helical" evidence="2">
    <location>
        <begin position="46"/>
        <end position="70"/>
    </location>
</feature>
<dbReference type="AlphaFoldDB" id="D0LZH3"/>
<evidence type="ECO:0000313" key="4">
    <source>
        <dbReference type="Proteomes" id="UP000001880"/>
    </source>
</evidence>
<accession>D0LZH3</accession>
<gene>
    <name evidence="3" type="ordered locus">Hoch_5469</name>
</gene>
<dbReference type="HOGENOM" id="CLU_707449_0_0_7"/>
<protein>
    <submittedName>
        <fullName evidence="3">Uncharacterized protein</fullName>
    </submittedName>
</protein>
<keyword evidence="2" id="KW-0472">Membrane</keyword>
<feature type="transmembrane region" description="Helical" evidence="2">
    <location>
        <begin position="248"/>
        <end position="267"/>
    </location>
</feature>
<dbReference type="Proteomes" id="UP000001880">
    <property type="component" value="Chromosome"/>
</dbReference>
<evidence type="ECO:0000313" key="3">
    <source>
        <dbReference type="EMBL" id="ACY17952.1"/>
    </source>
</evidence>
<sequence length="390" mass="42369">MSQVDDAVVRALRTLPDNARELLRTRLRAAGELRISHHRTQRFRPLALFTWPFKLLLWLVIAVLLLWVFIQSLFDSGHYSDGGSDSGSGGHEPGEPRSIPPSRPPSYAARDDSAAPLYVTAIARPRASWLPGILRFRFTQPVHEIAIELAPGDDLAVRIEPGSERRGGAAVAALYAAARAAGATLRERNAGPPGREIHRGDGGRALFVDPEALDLPWARAHLEAAGFEIHSDAGGIELRHVHDTMPRGLALFLLPFAVALAPALVWLRGFRDGFAELVYDAGGAAPGHDVFFVDAERVGYCYRRGGFARNRASVARAKLCTIAFGETLGFDSQVSYREPHLRLVGEREVVDIDKVSGDGLGNAIRDLLLAAALGRLPEQDEQAEGRPDAA</sequence>
<name>D0LZH3_HALO1</name>
<keyword evidence="2" id="KW-1133">Transmembrane helix</keyword>
<dbReference type="RefSeq" id="WP_012830544.1">
    <property type="nucleotide sequence ID" value="NC_013440.1"/>
</dbReference>
<evidence type="ECO:0000256" key="2">
    <source>
        <dbReference type="SAM" id="Phobius"/>
    </source>
</evidence>
<organism evidence="3 4">
    <name type="scientific">Haliangium ochraceum (strain DSM 14365 / JCM 11303 / SMP-2)</name>
    <dbReference type="NCBI Taxonomy" id="502025"/>
    <lineage>
        <taxon>Bacteria</taxon>
        <taxon>Pseudomonadati</taxon>
        <taxon>Myxococcota</taxon>
        <taxon>Polyangia</taxon>
        <taxon>Haliangiales</taxon>
        <taxon>Kofleriaceae</taxon>
        <taxon>Haliangium</taxon>
    </lineage>
</organism>
<dbReference type="EMBL" id="CP001804">
    <property type="protein sequence ID" value="ACY17952.1"/>
    <property type="molecule type" value="Genomic_DNA"/>
</dbReference>